<dbReference type="PANTHER" id="PTHR45348:SF2">
    <property type="entry name" value="ZINC-TYPE ALCOHOL DEHYDROGENASE-LIKE PROTEIN C2E1P3.01"/>
    <property type="match status" value="1"/>
</dbReference>
<dbReference type="InterPro" id="IPR047122">
    <property type="entry name" value="Trans-enoyl_RdTase-like"/>
</dbReference>
<feature type="domain" description="Enoyl reductase (ER)" evidence="3">
    <location>
        <begin position="14"/>
        <end position="354"/>
    </location>
</feature>
<dbReference type="SMART" id="SM00829">
    <property type="entry name" value="PKS_ER"/>
    <property type="match status" value="1"/>
</dbReference>
<organism evidence="4 5">
    <name type="scientific">Diaporthe australafricana</name>
    <dbReference type="NCBI Taxonomy" id="127596"/>
    <lineage>
        <taxon>Eukaryota</taxon>
        <taxon>Fungi</taxon>
        <taxon>Dikarya</taxon>
        <taxon>Ascomycota</taxon>
        <taxon>Pezizomycotina</taxon>
        <taxon>Sordariomycetes</taxon>
        <taxon>Sordariomycetidae</taxon>
        <taxon>Diaporthales</taxon>
        <taxon>Diaporthaceae</taxon>
        <taxon>Diaporthe</taxon>
    </lineage>
</organism>
<comment type="caution">
    <text evidence="4">The sequence shown here is derived from an EMBL/GenBank/DDBJ whole genome shotgun (WGS) entry which is preliminary data.</text>
</comment>
<accession>A0ABR3W386</accession>
<dbReference type="Gene3D" id="3.90.180.10">
    <property type="entry name" value="Medium-chain alcohol dehydrogenases, catalytic domain"/>
    <property type="match status" value="1"/>
</dbReference>
<evidence type="ECO:0000259" key="3">
    <source>
        <dbReference type="SMART" id="SM00829"/>
    </source>
</evidence>
<dbReference type="InterPro" id="IPR036291">
    <property type="entry name" value="NAD(P)-bd_dom_sf"/>
</dbReference>
<dbReference type="Proteomes" id="UP001583177">
    <property type="component" value="Unassembled WGS sequence"/>
</dbReference>
<dbReference type="SUPFAM" id="SSF50129">
    <property type="entry name" value="GroES-like"/>
    <property type="match status" value="1"/>
</dbReference>
<evidence type="ECO:0000313" key="4">
    <source>
        <dbReference type="EMBL" id="KAL1852101.1"/>
    </source>
</evidence>
<dbReference type="CDD" id="cd08249">
    <property type="entry name" value="enoyl_reductase_like"/>
    <property type="match status" value="1"/>
</dbReference>
<keyword evidence="5" id="KW-1185">Reference proteome</keyword>
<keyword evidence="2" id="KW-0560">Oxidoreductase</keyword>
<dbReference type="EMBL" id="JAWRVE010000164">
    <property type="protein sequence ID" value="KAL1852101.1"/>
    <property type="molecule type" value="Genomic_DNA"/>
</dbReference>
<protein>
    <recommendedName>
        <fullName evidence="3">Enoyl reductase (ER) domain-containing protein</fullName>
    </recommendedName>
</protein>
<reference evidence="4 5" key="1">
    <citation type="journal article" date="2024" name="IMA Fungus">
        <title>IMA Genome - F19 : A genome assembly and annotation guide to empower mycologists, including annotated draft genome sequences of Ceratocystis pirilliformis, Diaporthe australafricana, Fusarium ophioides, Paecilomyces lecythidis, and Sporothrix stenoceras.</title>
        <authorList>
            <person name="Aylward J."/>
            <person name="Wilson A.M."/>
            <person name="Visagie C.M."/>
            <person name="Spraker J."/>
            <person name="Barnes I."/>
            <person name="Buitendag C."/>
            <person name="Ceriani C."/>
            <person name="Del Mar Angel L."/>
            <person name="du Plessis D."/>
            <person name="Fuchs T."/>
            <person name="Gasser K."/>
            <person name="Kramer D."/>
            <person name="Li W."/>
            <person name="Munsamy K."/>
            <person name="Piso A."/>
            <person name="Price J.L."/>
            <person name="Sonnekus B."/>
            <person name="Thomas C."/>
            <person name="van der Nest A."/>
            <person name="van Dijk A."/>
            <person name="van Heerden A."/>
            <person name="van Vuuren N."/>
            <person name="Yilmaz N."/>
            <person name="Duong T.A."/>
            <person name="van der Merwe N.A."/>
            <person name="Wingfield M.J."/>
            <person name="Wingfield B.D."/>
        </authorList>
    </citation>
    <scope>NUCLEOTIDE SEQUENCE [LARGE SCALE GENOMIC DNA]</scope>
    <source>
        <strain evidence="4 5">CMW 18300</strain>
    </source>
</reference>
<dbReference type="Pfam" id="PF08240">
    <property type="entry name" value="ADH_N"/>
    <property type="match status" value="1"/>
</dbReference>
<gene>
    <name evidence="4" type="ORF">Daus18300_012313</name>
</gene>
<comment type="similarity">
    <text evidence="1">Belongs to the zinc-containing alcohol dehydrogenase family.</text>
</comment>
<evidence type="ECO:0000313" key="5">
    <source>
        <dbReference type="Proteomes" id="UP001583177"/>
    </source>
</evidence>
<name>A0ABR3W386_9PEZI</name>
<dbReference type="InterPro" id="IPR013149">
    <property type="entry name" value="ADH-like_C"/>
</dbReference>
<dbReference type="SUPFAM" id="SSF51735">
    <property type="entry name" value="NAD(P)-binding Rossmann-fold domains"/>
    <property type="match status" value="1"/>
</dbReference>
<dbReference type="PANTHER" id="PTHR45348">
    <property type="entry name" value="HYPOTHETICAL OXIDOREDUCTASE (EUROFUNG)"/>
    <property type="match status" value="1"/>
</dbReference>
<evidence type="ECO:0000256" key="1">
    <source>
        <dbReference type="ARBA" id="ARBA00008072"/>
    </source>
</evidence>
<dbReference type="InterPro" id="IPR020843">
    <property type="entry name" value="ER"/>
</dbReference>
<dbReference type="InterPro" id="IPR013154">
    <property type="entry name" value="ADH-like_N"/>
</dbReference>
<dbReference type="Pfam" id="PF00107">
    <property type="entry name" value="ADH_zinc_N"/>
    <property type="match status" value="1"/>
</dbReference>
<dbReference type="Gene3D" id="3.40.50.720">
    <property type="entry name" value="NAD(P)-binding Rossmann-like Domain"/>
    <property type="match status" value="1"/>
</dbReference>
<evidence type="ECO:0000256" key="2">
    <source>
        <dbReference type="ARBA" id="ARBA00023002"/>
    </source>
</evidence>
<dbReference type="InterPro" id="IPR011032">
    <property type="entry name" value="GroES-like_sf"/>
</dbReference>
<sequence length="356" mass="37371">MAQNKAAWLDGTDGRPLAVRAADMPKPGPSEVVIKNHAVAINPLDWKMQDGDLVKTLPMIIGTDIAGEIHELGSEVKGFKIGDRVLAHCTGLVDHKTQSGAFQLYSAAHSALTSRIPAAMSFTDATVLPLAVSTAAQGLFGNDFLALPAPSAEASIQPANKAILVWGASSSVGAVAVQLAKASGVTVLATASARNLDALRAELGADHVFDYMSGSVVEDIVATVKDLKESRGVDFVGVYDAISEPEIFKEALGPMFAKLESDKLISEKKLAMVLFGLPDDASVKAKAVIAAFLLPGHGHNELTNLVWSNFVPAALETGRLKPLPPALVVGKGLEAIQDGINENRKGVSFKKIVVEL</sequence>
<proteinExistence type="inferred from homology"/>